<sequence>MRILLLVSSMNAGGAERVAASLANAWVAEGHDVCLMPTYSRGTGQSFYPLDPGVRQIWVSRHLSGPGMFRTLAKPLVLRRLIQEVAPDVIVSFLTNVNVMVLAATKGLDIPVIVCERTNPAASKNVSPVLARARRLLYPQADAVMLQTQQAADVFARAVPDLQHVAVIPNPLPPALESAAKAADGTGRVTYISETDSRPTDSQPGESQAVGARSAGDAAANAAAPQDAQASSGGRRQLCAMGRFVATKRFEMLIDVFSRLAPEVPEWDLTIWGEGPLLEPLRRKVETLGLQNRIRLPGKTDQPWEALSRADAFVMTSEVEGFPNVLLESMALGLPCVTMDCPSGPAELSRNGRDAILVGLTDEAALQESLRQIMTDEILRSELGHRATISVRDRYSLAAVLEQWQFLFDAVLGRKPVTPGTRPEQSS</sequence>
<dbReference type="Pfam" id="PF00534">
    <property type="entry name" value="Glycos_transf_1"/>
    <property type="match status" value="1"/>
</dbReference>
<feature type="domain" description="Glycosyltransferase subfamily 4-like N-terminal" evidence="5">
    <location>
        <begin position="13"/>
        <end position="170"/>
    </location>
</feature>
<dbReference type="SUPFAM" id="SSF53756">
    <property type="entry name" value="UDP-Glycosyltransferase/glycogen phosphorylase"/>
    <property type="match status" value="1"/>
</dbReference>
<dbReference type="PANTHER" id="PTHR12526">
    <property type="entry name" value="GLYCOSYLTRANSFERASE"/>
    <property type="match status" value="1"/>
</dbReference>
<feature type="compositionally biased region" description="Low complexity" evidence="3">
    <location>
        <begin position="208"/>
        <end position="233"/>
    </location>
</feature>
<gene>
    <name evidence="6" type="ORF">W822_01255</name>
</gene>
<accession>V8QX20</accession>
<evidence type="ECO:0000313" key="7">
    <source>
        <dbReference type="Proteomes" id="UP000018733"/>
    </source>
</evidence>
<feature type="region of interest" description="Disordered" evidence="3">
    <location>
        <begin position="192"/>
        <end position="233"/>
    </location>
</feature>
<keyword evidence="7" id="KW-1185">Reference proteome</keyword>
<evidence type="ECO:0000256" key="2">
    <source>
        <dbReference type="ARBA" id="ARBA00022679"/>
    </source>
</evidence>
<comment type="caution">
    <text evidence="6">The sequence shown here is derived from an EMBL/GenBank/DDBJ whole genome shotgun (WGS) entry which is preliminary data.</text>
</comment>
<evidence type="ECO:0000313" key="6">
    <source>
        <dbReference type="EMBL" id="ETF03865.1"/>
    </source>
</evidence>
<dbReference type="RefSeq" id="WP_024003320.1">
    <property type="nucleotide sequence ID" value="NZ_KI650979.1"/>
</dbReference>
<dbReference type="STRING" id="1424334.W822_01255"/>
<dbReference type="PANTHER" id="PTHR12526:SF510">
    <property type="entry name" value="D-INOSITOL 3-PHOSPHATE GLYCOSYLTRANSFERASE"/>
    <property type="match status" value="1"/>
</dbReference>
<name>V8QX20_9BURK</name>
<dbReference type="InterPro" id="IPR028098">
    <property type="entry name" value="Glyco_trans_4-like_N"/>
</dbReference>
<dbReference type="GO" id="GO:0016757">
    <property type="term" value="F:glycosyltransferase activity"/>
    <property type="evidence" value="ECO:0007669"/>
    <property type="project" value="UniProtKB-KW"/>
</dbReference>
<dbReference type="eggNOG" id="COG0438">
    <property type="taxonomic scope" value="Bacteria"/>
</dbReference>
<proteinExistence type="predicted"/>
<dbReference type="CDD" id="cd03820">
    <property type="entry name" value="GT4_AmsD-like"/>
    <property type="match status" value="1"/>
</dbReference>
<dbReference type="PATRIC" id="fig|1424334.3.peg.254"/>
<protein>
    <submittedName>
        <fullName evidence="6">Glycosyl transferase</fullName>
    </submittedName>
</protein>
<organism evidence="6 7">
    <name type="scientific">Advenella kashmirensis W13003</name>
    <dbReference type="NCBI Taxonomy" id="1424334"/>
    <lineage>
        <taxon>Bacteria</taxon>
        <taxon>Pseudomonadati</taxon>
        <taxon>Pseudomonadota</taxon>
        <taxon>Betaproteobacteria</taxon>
        <taxon>Burkholderiales</taxon>
        <taxon>Alcaligenaceae</taxon>
    </lineage>
</organism>
<dbReference type="EMBL" id="AYXT01000001">
    <property type="protein sequence ID" value="ETF03865.1"/>
    <property type="molecule type" value="Genomic_DNA"/>
</dbReference>
<evidence type="ECO:0000256" key="3">
    <source>
        <dbReference type="SAM" id="MobiDB-lite"/>
    </source>
</evidence>
<evidence type="ECO:0000256" key="1">
    <source>
        <dbReference type="ARBA" id="ARBA00022676"/>
    </source>
</evidence>
<keyword evidence="1" id="KW-0328">Glycosyltransferase</keyword>
<feature type="domain" description="Glycosyl transferase family 1" evidence="4">
    <location>
        <begin position="230"/>
        <end position="387"/>
    </location>
</feature>
<dbReference type="Gene3D" id="3.40.50.2000">
    <property type="entry name" value="Glycogen Phosphorylase B"/>
    <property type="match status" value="3"/>
</dbReference>
<dbReference type="HOGENOM" id="CLU_009583_0_0_4"/>
<evidence type="ECO:0000259" key="5">
    <source>
        <dbReference type="Pfam" id="PF13579"/>
    </source>
</evidence>
<dbReference type="AlphaFoldDB" id="V8QX20"/>
<dbReference type="Pfam" id="PF13579">
    <property type="entry name" value="Glyco_trans_4_4"/>
    <property type="match status" value="1"/>
</dbReference>
<dbReference type="InterPro" id="IPR001296">
    <property type="entry name" value="Glyco_trans_1"/>
</dbReference>
<reference evidence="6 7" key="1">
    <citation type="journal article" date="2014" name="Genome Announc.">
        <title>Draft Genome Sequence of Advenella kashmirensis Strain W13003, a Polycyclic Aromatic Hydrocarbon-Degrading Bacterium.</title>
        <authorList>
            <person name="Wang X."/>
            <person name="Jin D."/>
            <person name="Zhou L."/>
            <person name="Wu L."/>
            <person name="An W."/>
            <person name="Zhao L."/>
        </authorList>
    </citation>
    <scope>NUCLEOTIDE SEQUENCE [LARGE SCALE GENOMIC DNA]</scope>
    <source>
        <strain evidence="6 7">W13003</strain>
    </source>
</reference>
<evidence type="ECO:0000259" key="4">
    <source>
        <dbReference type="Pfam" id="PF00534"/>
    </source>
</evidence>
<dbReference type="OrthoDB" id="570545at2"/>
<dbReference type="Proteomes" id="UP000018733">
    <property type="component" value="Unassembled WGS sequence"/>
</dbReference>
<keyword evidence="2 6" id="KW-0808">Transferase</keyword>